<evidence type="ECO:0000259" key="2">
    <source>
        <dbReference type="Pfam" id="PF13709"/>
    </source>
</evidence>
<proteinExistence type="predicted"/>
<dbReference type="InterPro" id="IPR025297">
    <property type="entry name" value="DUF4159"/>
</dbReference>
<dbReference type="Pfam" id="PF13709">
    <property type="entry name" value="DUF4159"/>
    <property type="match status" value="2"/>
</dbReference>
<feature type="domain" description="DUF4159" evidence="2">
    <location>
        <begin position="385"/>
        <end position="566"/>
    </location>
</feature>
<dbReference type="Gene3D" id="3.40.50.12140">
    <property type="entry name" value="Domain of unknown function DUF4159"/>
    <property type="match status" value="2"/>
</dbReference>
<evidence type="ECO:0000256" key="1">
    <source>
        <dbReference type="SAM" id="SignalP"/>
    </source>
</evidence>
<keyword evidence="1" id="KW-0732">Signal</keyword>
<protein>
    <recommendedName>
        <fullName evidence="2">DUF4159 domain-containing protein</fullName>
    </recommendedName>
</protein>
<keyword evidence="4" id="KW-1185">Reference proteome</keyword>
<feature type="chain" id="PRO_5003940108" description="DUF4159 domain-containing protein" evidence="1">
    <location>
        <begin position="25"/>
        <end position="792"/>
    </location>
</feature>
<feature type="signal peptide" evidence="1">
    <location>
        <begin position="1"/>
        <end position="24"/>
    </location>
</feature>
<dbReference type="eggNOG" id="COG1657">
    <property type="taxonomic scope" value="Bacteria"/>
</dbReference>
<dbReference type="Proteomes" id="UP000010798">
    <property type="component" value="Chromosome"/>
</dbReference>
<accession>L0DEY0</accession>
<dbReference type="HOGENOM" id="CLU_346778_0_0_0"/>
<gene>
    <name evidence="3" type="ordered locus">Sinac_3120</name>
</gene>
<reference evidence="3 4" key="1">
    <citation type="submission" date="2012-02" db="EMBL/GenBank/DDBJ databases">
        <title>Complete sequence of chromosome of Singulisphaera acidiphila DSM 18658.</title>
        <authorList>
            <consortium name="US DOE Joint Genome Institute (JGI-PGF)"/>
            <person name="Lucas S."/>
            <person name="Copeland A."/>
            <person name="Lapidus A."/>
            <person name="Glavina del Rio T."/>
            <person name="Dalin E."/>
            <person name="Tice H."/>
            <person name="Bruce D."/>
            <person name="Goodwin L."/>
            <person name="Pitluck S."/>
            <person name="Peters L."/>
            <person name="Ovchinnikova G."/>
            <person name="Chertkov O."/>
            <person name="Kyrpides N."/>
            <person name="Mavromatis K."/>
            <person name="Ivanova N."/>
            <person name="Brettin T."/>
            <person name="Detter J.C."/>
            <person name="Han C."/>
            <person name="Larimer F."/>
            <person name="Land M."/>
            <person name="Hauser L."/>
            <person name="Markowitz V."/>
            <person name="Cheng J.-F."/>
            <person name="Hugenholtz P."/>
            <person name="Woyke T."/>
            <person name="Wu D."/>
            <person name="Tindall B."/>
            <person name="Pomrenke H."/>
            <person name="Brambilla E."/>
            <person name="Klenk H.-P."/>
            <person name="Eisen J.A."/>
        </authorList>
    </citation>
    <scope>NUCLEOTIDE SEQUENCE [LARGE SCALE GENOMIC DNA]</scope>
    <source>
        <strain evidence="4">ATCC BAA-1392 / DSM 18658 / VKM B-2454 / MOB10</strain>
    </source>
</reference>
<name>L0DEY0_SINAD</name>
<dbReference type="Gene3D" id="1.50.10.20">
    <property type="match status" value="1"/>
</dbReference>
<dbReference type="STRING" id="886293.Sinac_3120"/>
<dbReference type="InterPro" id="IPR008930">
    <property type="entry name" value="Terpenoid_cyclase/PrenylTrfase"/>
</dbReference>
<dbReference type="AlphaFoldDB" id="L0DEY0"/>
<dbReference type="OrthoDB" id="220961at2"/>
<dbReference type="EMBL" id="CP003364">
    <property type="protein sequence ID" value="AGA27400.1"/>
    <property type="molecule type" value="Genomic_DNA"/>
</dbReference>
<dbReference type="KEGG" id="saci:Sinac_3120"/>
<evidence type="ECO:0000313" key="4">
    <source>
        <dbReference type="Proteomes" id="UP000010798"/>
    </source>
</evidence>
<dbReference type="SUPFAM" id="SSF48239">
    <property type="entry name" value="Terpenoid cyclases/Protein prenyltransferases"/>
    <property type="match status" value="1"/>
</dbReference>
<organism evidence="3 4">
    <name type="scientific">Singulisphaera acidiphila (strain ATCC BAA-1392 / DSM 18658 / VKM B-2454 / MOB10)</name>
    <dbReference type="NCBI Taxonomy" id="886293"/>
    <lineage>
        <taxon>Bacteria</taxon>
        <taxon>Pseudomonadati</taxon>
        <taxon>Planctomycetota</taxon>
        <taxon>Planctomycetia</taxon>
        <taxon>Isosphaerales</taxon>
        <taxon>Isosphaeraceae</taxon>
        <taxon>Singulisphaera</taxon>
    </lineage>
</organism>
<sequence length="792" mass="87934">MIRFSRRSTLRALFAALSSSSRLAVCTALSTIASSFPIRRKALAKALREPVTAGQVDRAIRNGVVYLKSQQQADGSWPDSVNHHQHIVGPTSLVLHALLTAGEPRDSPHVVAALRFLEKFSPDEIDGTYSVGLQTMVFAETDPQRYLVRITANVSWLERAQIKEGDNNPGWPGSWAHTSDKARRGDNSSTQFALLGLNAAALAGVPVNPEVWALFRKFLVQAQQYDGGWPYYLNVANSKSSASTTCAGISGLIITGQRLFHDQEQLVGETIHNCGNGRGKVHPSLRRGLDWISTHFSVSENPGSWLFRQWKHYYLYGMERVGRFSGLRFLGTHDWYREGAEELVATQHLLLGSWTGVAIERQAILATSLAVLFLATGRSPVLVNKLRHGPGDDWNNDLDDVRNLVGMISNDWHHRLTWQIVDPDSATVEDMLQAPIAYFNGHEAPQFSSQAKMALRAFVEQGGFIIAEACCGDERFDRGFRTLVQEVFPEEEYKLHPLDEGHAVWRAHHRLSPDLHPLWGIEHGCRTVLIYSPADLSCFWNQMEAHPSHPRVILAQRVGQNLVDYATGREIPADKLVVREVKDFRPDSPKRGALHIAKLRHAGDWNVAPLAIPSLTNALKATLGMDVTINHKELFANDPTLVHYPLIYAHGCAAFSFSKEDMELLRRHFQPGGGCLFADAACGSPAFDAAFRKFVATLFPNNPLVPIPHEDALYSKKVGYDLSDVQYTQAAGGGRGYPQLEGVKLDDHWALIYSRYDLGCALERHSGIDCKGYSHESALKIATNIVIFATLP</sequence>
<feature type="domain" description="DUF4159" evidence="2">
    <location>
        <begin position="595"/>
        <end position="789"/>
    </location>
</feature>
<evidence type="ECO:0000313" key="3">
    <source>
        <dbReference type="EMBL" id="AGA27400.1"/>
    </source>
</evidence>